<sequence>MVHLCVHLPEQVLLGGPVNPRWMFGTERHMSLYKRYVRNKARPDGSIAEAFVIDEADIFMSNVRPLGASSIQLLGSWKSSIQWYILNNYVDDIQEYLDEHRNILKERGLTHSDIENKQREEFLLWFRKKMSKMQVDKSRIVNDDLYSLSQGPLERYNSYQSCIVNGVRFRSKEYDDTLRTQCSGVCTEGDHDSDDVVSIYMENNLTYVNTSNDWYPTEPFILATQAQQVFYLLDMKRGSDWRFVQKVNHRNVYDIPELSALSNDQPNNDVFQEEESFQLPPFKPIEDLIESSLLVRRDVASVSVSSELVVDLFSNNEKQPTCEEADREETKLSDGYDDGDIFFNDNEMLCSSGDDSKETFETESDA</sequence>
<dbReference type="Pfam" id="PF13960">
    <property type="entry name" value="DUF4218"/>
    <property type="match status" value="1"/>
</dbReference>
<dbReference type="PANTHER" id="PTHR48258">
    <property type="entry name" value="DUF4218 DOMAIN-CONTAINING PROTEIN-RELATED"/>
    <property type="match status" value="1"/>
</dbReference>
<comment type="caution">
    <text evidence="4">The sequence shown here is derived from an EMBL/GenBank/DDBJ whole genome shotgun (WGS) entry which is preliminary data.</text>
</comment>
<evidence type="ECO:0000313" key="5">
    <source>
        <dbReference type="Proteomes" id="UP001237642"/>
    </source>
</evidence>
<feature type="domain" description="DUF4216" evidence="2">
    <location>
        <begin position="202"/>
        <end position="244"/>
    </location>
</feature>
<dbReference type="PANTHER" id="PTHR48258:SF6">
    <property type="entry name" value="LEUCINE-RICH REPEAT DOMAIN, L DOMAIN-CONTAINING PROTEIN"/>
    <property type="match status" value="1"/>
</dbReference>
<feature type="region of interest" description="Disordered" evidence="1">
    <location>
        <begin position="318"/>
        <end position="338"/>
    </location>
</feature>
<evidence type="ECO:0000259" key="2">
    <source>
        <dbReference type="Pfam" id="PF13952"/>
    </source>
</evidence>
<accession>A0AAD8HD20</accession>
<reference evidence="4" key="2">
    <citation type="submission" date="2023-05" db="EMBL/GenBank/DDBJ databases">
        <authorList>
            <person name="Schelkunov M.I."/>
        </authorList>
    </citation>
    <scope>NUCLEOTIDE SEQUENCE</scope>
    <source>
        <strain evidence="4">Hsosn_3</strain>
        <tissue evidence="4">Leaf</tissue>
    </source>
</reference>
<organism evidence="4 5">
    <name type="scientific">Heracleum sosnowskyi</name>
    <dbReference type="NCBI Taxonomy" id="360622"/>
    <lineage>
        <taxon>Eukaryota</taxon>
        <taxon>Viridiplantae</taxon>
        <taxon>Streptophyta</taxon>
        <taxon>Embryophyta</taxon>
        <taxon>Tracheophyta</taxon>
        <taxon>Spermatophyta</taxon>
        <taxon>Magnoliopsida</taxon>
        <taxon>eudicotyledons</taxon>
        <taxon>Gunneridae</taxon>
        <taxon>Pentapetalae</taxon>
        <taxon>asterids</taxon>
        <taxon>campanulids</taxon>
        <taxon>Apiales</taxon>
        <taxon>Apiaceae</taxon>
        <taxon>Apioideae</taxon>
        <taxon>apioid superclade</taxon>
        <taxon>Tordylieae</taxon>
        <taxon>Tordyliinae</taxon>
        <taxon>Heracleum</taxon>
    </lineage>
</organism>
<dbReference type="EMBL" id="JAUIZM010000009">
    <property type="protein sequence ID" value="KAK1364079.1"/>
    <property type="molecule type" value="Genomic_DNA"/>
</dbReference>
<evidence type="ECO:0000256" key="1">
    <source>
        <dbReference type="SAM" id="MobiDB-lite"/>
    </source>
</evidence>
<evidence type="ECO:0000259" key="3">
    <source>
        <dbReference type="Pfam" id="PF13960"/>
    </source>
</evidence>
<evidence type="ECO:0008006" key="6">
    <source>
        <dbReference type="Google" id="ProtNLM"/>
    </source>
</evidence>
<dbReference type="InterPro" id="IPR025452">
    <property type="entry name" value="DUF4218"/>
</dbReference>
<dbReference type="Proteomes" id="UP001237642">
    <property type="component" value="Unassembled WGS sequence"/>
</dbReference>
<dbReference type="Pfam" id="PF13952">
    <property type="entry name" value="DUF4216"/>
    <property type="match status" value="1"/>
</dbReference>
<protein>
    <recommendedName>
        <fullName evidence="6">DUF4216 domain-containing protein</fullName>
    </recommendedName>
</protein>
<feature type="domain" description="DUF4218" evidence="3">
    <location>
        <begin position="1"/>
        <end position="61"/>
    </location>
</feature>
<keyword evidence="5" id="KW-1185">Reference proteome</keyword>
<dbReference type="InterPro" id="IPR025312">
    <property type="entry name" value="DUF4216"/>
</dbReference>
<reference evidence="4" key="1">
    <citation type="submission" date="2023-02" db="EMBL/GenBank/DDBJ databases">
        <title>Genome of toxic invasive species Heracleum sosnowskyi carries increased number of genes despite the absence of recent whole-genome duplications.</title>
        <authorList>
            <person name="Schelkunov M."/>
            <person name="Shtratnikova V."/>
            <person name="Makarenko M."/>
            <person name="Klepikova A."/>
            <person name="Omelchenko D."/>
            <person name="Novikova G."/>
            <person name="Obukhova E."/>
            <person name="Bogdanov V."/>
            <person name="Penin A."/>
            <person name="Logacheva M."/>
        </authorList>
    </citation>
    <scope>NUCLEOTIDE SEQUENCE</scope>
    <source>
        <strain evidence="4">Hsosn_3</strain>
        <tissue evidence="4">Leaf</tissue>
    </source>
</reference>
<name>A0AAD8HD20_9APIA</name>
<dbReference type="AlphaFoldDB" id="A0AAD8HD20"/>
<proteinExistence type="predicted"/>
<evidence type="ECO:0000313" key="4">
    <source>
        <dbReference type="EMBL" id="KAK1364079.1"/>
    </source>
</evidence>
<gene>
    <name evidence="4" type="ORF">POM88_039640</name>
</gene>